<sequence>MTQQRPDVNAEIAKLKDFQRDTVNYVHDRLWSKDDPTTRFLVADEVGLGKTMVARGVIAKAIDHMWDTIDRIDVVYICSNAQIAQQNLRKLLMADSESVAEATRLTMLSKKLRNLRENKVNFVSFSPGTSFELKSSGGHAPERVLLYWMLAAAWGHSAVRSRKWLQFFRAKSSLSSFEQQIKWFDRSEIPPEMAEALAAAVEKDEFGGVPLRDALEECVDQFAYLRTGKTVPQEVSSRRYRLIGRLRQLLARASVDALEPDLVILDEFQRFKDLMSGDDDSAELARALFDAPGCRLLLLSATPFKMYTLPDEPEGEDHYRDFVATIEFLAGHDRARVVEEALGDMRRSLFSGDLDGAQIARDRAERELRRVMCRTERLATTPDRDGMVREATFDGVRLDPLDVNDYMRLSAVSNVLNSGDLLEYWRSSPYVLELMEGYKVKKTLRAHADTNPDLPAAFRGRARGRILQWADVSRYREIDPGNAKMRGLAGDTVGRGAHELAWIPPALPYYELAGAYARPEIQEFTKRLVFSSWSVVPKAISTVLSYDAERRIMSASDPGRAYDRQITPRLTFSYSSGRLAGMPVVALIYPCVTLAEAGDPVAIARELGASFPLARGTLWDEVHTRVGDLVATLPDGGSPDGPVDQAWYWAAPVLLDRERGHLDGTDEYIGGHAFEWHDDESATRDLRFEEHLEKADAVTVNELGRRPDDLVEVLTLQALAAPGVCALRAVARVCGGNDALSDWNVRDNASTISWSLRSLFNQPHVIALVRGDADEEDEATYWRSVLRHSFDGGLQSVLDEYAHVVAEQLLKDPVELAEEVASEICAGLGLRTSSNTFNEIVARPDGVELTDRRTRSHFAVRFGRTASEDGGVQQREGAVRAAFNSPFWPFVLASTSVGQEGLDFHRYSHAVVHWNLPSNPVDLEQREGRVHRYKSHAVRRNVAAEYGGRAEVVEARDPWEAMFSLAAADSRAQGLSDLSPYWVFPRADGAAIERYVPSLPLSKERHALSRLMRTVGAYRLVLGQPRQEDLLRYLGDRVGDLEDLRIDLTPRRIT</sequence>
<keyword evidence="2" id="KW-0378">Hydrolase</keyword>
<evidence type="ECO:0000259" key="1">
    <source>
        <dbReference type="SMART" id="SM00487"/>
    </source>
</evidence>
<dbReference type="Gene3D" id="3.40.50.300">
    <property type="entry name" value="P-loop containing nucleotide triphosphate hydrolases"/>
    <property type="match status" value="2"/>
</dbReference>
<comment type="caution">
    <text evidence="2">The sequence shown here is derived from an EMBL/GenBank/DDBJ whole genome shotgun (WGS) entry which is preliminary data.</text>
</comment>
<keyword evidence="3" id="KW-1185">Reference proteome</keyword>
<keyword evidence="2" id="KW-0347">Helicase</keyword>
<dbReference type="Pfam" id="PF00271">
    <property type="entry name" value="Helicase_C"/>
    <property type="match status" value="1"/>
</dbReference>
<proteinExistence type="predicted"/>
<dbReference type="GO" id="GO:0004386">
    <property type="term" value="F:helicase activity"/>
    <property type="evidence" value="ECO:0007669"/>
    <property type="project" value="UniProtKB-KW"/>
</dbReference>
<accession>A0A0B2BT96</accession>
<keyword evidence="2" id="KW-0067">ATP-binding</keyword>
<evidence type="ECO:0000313" key="2">
    <source>
        <dbReference type="EMBL" id="PJJ53766.1"/>
    </source>
</evidence>
<gene>
    <name evidence="2" type="ORF">CLV56_3260</name>
</gene>
<feature type="domain" description="Helicase ATP-binding" evidence="1">
    <location>
        <begin position="11"/>
        <end position="323"/>
    </location>
</feature>
<dbReference type="AlphaFoldDB" id="A0A0B2BT96"/>
<dbReference type="Proteomes" id="UP000230842">
    <property type="component" value="Unassembled WGS sequence"/>
</dbReference>
<dbReference type="EMBL" id="PGEZ01000002">
    <property type="protein sequence ID" value="PJJ53766.1"/>
    <property type="molecule type" value="Genomic_DNA"/>
</dbReference>
<dbReference type="SMART" id="SM00487">
    <property type="entry name" value="DEXDc"/>
    <property type="match status" value="1"/>
</dbReference>
<dbReference type="RefSeq" id="WP_039342341.1">
    <property type="nucleotide sequence ID" value="NZ_PGEZ01000002.1"/>
</dbReference>
<keyword evidence="2" id="KW-0547">Nucleotide-binding</keyword>
<evidence type="ECO:0000313" key="3">
    <source>
        <dbReference type="Proteomes" id="UP000230842"/>
    </source>
</evidence>
<reference evidence="2 3" key="1">
    <citation type="submission" date="2017-11" db="EMBL/GenBank/DDBJ databases">
        <title>Genomic Encyclopedia of Archaeal and Bacterial Type Strains, Phase II (KMG-II): From Individual Species to Whole Genera.</title>
        <authorList>
            <person name="Goeker M."/>
        </authorList>
    </citation>
    <scope>NUCLEOTIDE SEQUENCE [LARGE SCALE GENOMIC DNA]</scope>
    <source>
        <strain evidence="2 3">DSM 27763</strain>
    </source>
</reference>
<dbReference type="InterPro" id="IPR001650">
    <property type="entry name" value="Helicase_C-like"/>
</dbReference>
<protein>
    <submittedName>
        <fullName evidence="2">Helicase-like protein</fullName>
    </submittedName>
</protein>
<dbReference type="InterPro" id="IPR014001">
    <property type="entry name" value="Helicase_ATP-bd"/>
</dbReference>
<dbReference type="SUPFAM" id="SSF52540">
    <property type="entry name" value="P-loop containing nucleoside triphosphate hydrolases"/>
    <property type="match status" value="2"/>
</dbReference>
<organism evidence="2 3">
    <name type="scientific">Mumia flava</name>
    <dbReference type="NCBI Taxonomy" id="1348852"/>
    <lineage>
        <taxon>Bacteria</taxon>
        <taxon>Bacillati</taxon>
        <taxon>Actinomycetota</taxon>
        <taxon>Actinomycetes</taxon>
        <taxon>Propionibacteriales</taxon>
        <taxon>Nocardioidaceae</taxon>
        <taxon>Mumia</taxon>
    </lineage>
</organism>
<name>A0A0B2BT96_9ACTN</name>
<dbReference type="InterPro" id="IPR027417">
    <property type="entry name" value="P-loop_NTPase"/>
</dbReference>